<dbReference type="SUPFAM" id="SSF116734">
    <property type="entry name" value="DNA methylase specificity domain"/>
    <property type="match status" value="2"/>
</dbReference>
<evidence type="ECO:0000313" key="5">
    <source>
        <dbReference type="EMBL" id="KAA1144587.1"/>
    </source>
</evidence>
<dbReference type="Pfam" id="PF01420">
    <property type="entry name" value="Methylase_S"/>
    <property type="match status" value="2"/>
</dbReference>
<protein>
    <submittedName>
        <fullName evidence="5">Restriction endonuclease subunit S</fullName>
    </submittedName>
</protein>
<dbReference type="InterPro" id="IPR000055">
    <property type="entry name" value="Restrct_endonuc_typeI_TRD"/>
</dbReference>
<feature type="domain" description="Type I restriction modification DNA specificity" evidence="4">
    <location>
        <begin position="76"/>
        <end position="193"/>
    </location>
</feature>
<dbReference type="Proteomes" id="UP000323297">
    <property type="component" value="Unassembled WGS sequence"/>
</dbReference>
<keyword evidence="5" id="KW-0378">Hydrolase</keyword>
<feature type="domain" description="Type I restriction modification DNA specificity" evidence="4">
    <location>
        <begin position="264"/>
        <end position="416"/>
    </location>
</feature>
<comment type="similarity">
    <text evidence="1">Belongs to the type-I restriction system S methylase family.</text>
</comment>
<gene>
    <name evidence="5" type="ORF">D3H66_09225</name>
</gene>
<dbReference type="PANTHER" id="PTHR30408:SF12">
    <property type="entry name" value="TYPE I RESTRICTION ENZYME MJAVIII SPECIFICITY SUBUNIT"/>
    <property type="match status" value="1"/>
</dbReference>
<proteinExistence type="inferred from homology"/>
<comment type="caution">
    <text evidence="5">The sequence shown here is derived from an EMBL/GenBank/DDBJ whole genome shotgun (WGS) entry which is preliminary data.</text>
</comment>
<dbReference type="Gene3D" id="3.90.220.20">
    <property type="entry name" value="DNA methylase specificity domains"/>
    <property type="match status" value="2"/>
</dbReference>
<dbReference type="Gene3D" id="1.10.287.1120">
    <property type="entry name" value="Bipartite methylase S protein"/>
    <property type="match status" value="1"/>
</dbReference>
<dbReference type="InterPro" id="IPR044946">
    <property type="entry name" value="Restrct_endonuc_typeI_TRD_sf"/>
</dbReference>
<reference evidence="5 6" key="1">
    <citation type="submission" date="2019-08" db="EMBL/GenBank/DDBJ databases">
        <title>Draft genome sequence of Citrobacter portucalensis strain isolated from green turtle.</title>
        <authorList>
            <person name="Fernandes M.R."/>
            <person name="Sellera F.P."/>
            <person name="Goldeberg D.W."/>
            <person name="Costa D.C."/>
            <person name="Lincopan N."/>
        </authorList>
    </citation>
    <scope>NUCLEOTIDE SEQUENCE [LARGE SCALE GENOMIC DNA]</scope>
    <source>
        <strain evidence="5 6">TV06</strain>
    </source>
</reference>
<dbReference type="GO" id="GO:0009307">
    <property type="term" value="P:DNA restriction-modification system"/>
    <property type="evidence" value="ECO:0007669"/>
    <property type="project" value="UniProtKB-KW"/>
</dbReference>
<dbReference type="InterPro" id="IPR052021">
    <property type="entry name" value="Type-I_RS_S_subunit"/>
</dbReference>
<name>A0A5B0T378_9ENTR</name>
<evidence type="ECO:0000259" key="4">
    <source>
        <dbReference type="Pfam" id="PF01420"/>
    </source>
</evidence>
<sequence length="472" mass="52016">MGSKWKQTTLGDLALGFDGAVDGPFGSNLPAAAYTDSGYPIIRGSNLSIGLDDFKDSDFVFVPEHIFQKLSRSECRAGDIIFTKKGTLGQTGLISTKHRFKKYLLSSNQMRLRVDPDKALPEYVYYFVSSQKAINKLIQDSECTGVPKINLAYLKSFPISLPSLSEQKDIIDILGSLNTKITLNRQINQTLEQMSQTLFKSWFVDFDPVIDNALDAGNPIPEALQSRTELRQKVRNSADFKPLPANIRALFPAEFEETELGWVPKGWKISTAGDELVVKGGSTPSTSNADFWENGAIHWTSPKDLTGNDSKVLLDTSKKITELGLKKISSGLLPTDTVLMSSRAPIGYLALAKTPMAINQGYIAIPSSKNLSSEYIIYWLENIMDDIKGMAGGTTFAEISKSAFKTINLVIPSKNIVDEFTRLAHQHFEKVVSNTRQIAALTNLRDTLLPKLISGELSLEDLPNLANQTEPA</sequence>
<organism evidence="5 6">
    <name type="scientific">Citrobacter portucalensis</name>
    <dbReference type="NCBI Taxonomy" id="1639133"/>
    <lineage>
        <taxon>Bacteria</taxon>
        <taxon>Pseudomonadati</taxon>
        <taxon>Pseudomonadota</taxon>
        <taxon>Gammaproteobacteria</taxon>
        <taxon>Enterobacterales</taxon>
        <taxon>Enterobacteriaceae</taxon>
        <taxon>Citrobacter</taxon>
        <taxon>Citrobacter freundii complex</taxon>
    </lineage>
</organism>
<dbReference type="GO" id="GO:0004519">
    <property type="term" value="F:endonuclease activity"/>
    <property type="evidence" value="ECO:0007669"/>
    <property type="project" value="UniProtKB-KW"/>
</dbReference>
<accession>A0A5B0T378</accession>
<dbReference type="CDD" id="cd17273">
    <property type="entry name" value="RMtype1_S_EcoJA69PI-TRD1-CR1_like"/>
    <property type="match status" value="1"/>
</dbReference>
<dbReference type="AlphaFoldDB" id="A0A5B0T378"/>
<dbReference type="PANTHER" id="PTHR30408">
    <property type="entry name" value="TYPE-1 RESTRICTION ENZYME ECOKI SPECIFICITY PROTEIN"/>
    <property type="match status" value="1"/>
</dbReference>
<evidence type="ECO:0000256" key="2">
    <source>
        <dbReference type="ARBA" id="ARBA00022747"/>
    </source>
</evidence>
<dbReference type="EMBL" id="VTZD01000011">
    <property type="protein sequence ID" value="KAA1144587.1"/>
    <property type="molecule type" value="Genomic_DNA"/>
</dbReference>
<keyword evidence="5" id="KW-0540">Nuclease</keyword>
<dbReference type="GO" id="GO:0003677">
    <property type="term" value="F:DNA binding"/>
    <property type="evidence" value="ECO:0007669"/>
    <property type="project" value="UniProtKB-KW"/>
</dbReference>
<dbReference type="RefSeq" id="WP_149607586.1">
    <property type="nucleotide sequence ID" value="NZ_VTZD01000011.1"/>
</dbReference>
<keyword evidence="2" id="KW-0680">Restriction system</keyword>
<evidence type="ECO:0000256" key="3">
    <source>
        <dbReference type="ARBA" id="ARBA00023125"/>
    </source>
</evidence>
<keyword evidence="3" id="KW-0238">DNA-binding</keyword>
<evidence type="ECO:0000256" key="1">
    <source>
        <dbReference type="ARBA" id="ARBA00010923"/>
    </source>
</evidence>
<keyword evidence="5" id="KW-0255">Endonuclease</keyword>
<evidence type="ECO:0000313" key="6">
    <source>
        <dbReference type="Proteomes" id="UP000323297"/>
    </source>
</evidence>